<dbReference type="EMBL" id="UINC01062570">
    <property type="protein sequence ID" value="SVB89327.1"/>
    <property type="molecule type" value="Genomic_DNA"/>
</dbReference>
<protein>
    <submittedName>
        <fullName evidence="2">Uncharacterized protein</fullName>
    </submittedName>
</protein>
<gene>
    <name evidence="2" type="ORF">METZ01_LOCUS242181</name>
</gene>
<name>A0A382HQV4_9ZZZZ</name>
<keyword evidence="1" id="KW-0812">Transmembrane</keyword>
<dbReference type="AlphaFoldDB" id="A0A382HQV4"/>
<accession>A0A382HQV4</accession>
<organism evidence="2">
    <name type="scientific">marine metagenome</name>
    <dbReference type="NCBI Taxonomy" id="408172"/>
    <lineage>
        <taxon>unclassified sequences</taxon>
        <taxon>metagenomes</taxon>
        <taxon>ecological metagenomes</taxon>
    </lineage>
</organism>
<evidence type="ECO:0000256" key="1">
    <source>
        <dbReference type="SAM" id="Phobius"/>
    </source>
</evidence>
<proteinExistence type="predicted"/>
<feature type="non-terminal residue" evidence="2">
    <location>
        <position position="1"/>
    </location>
</feature>
<keyword evidence="1" id="KW-1133">Transmembrane helix</keyword>
<keyword evidence="1" id="KW-0472">Membrane</keyword>
<evidence type="ECO:0000313" key="2">
    <source>
        <dbReference type="EMBL" id="SVB89327.1"/>
    </source>
</evidence>
<reference evidence="2" key="1">
    <citation type="submission" date="2018-05" db="EMBL/GenBank/DDBJ databases">
        <authorList>
            <person name="Lanie J.A."/>
            <person name="Ng W.-L."/>
            <person name="Kazmierczak K.M."/>
            <person name="Andrzejewski T.M."/>
            <person name="Davidsen T.M."/>
            <person name="Wayne K.J."/>
            <person name="Tettelin H."/>
            <person name="Glass J.I."/>
            <person name="Rusch D."/>
            <person name="Podicherti R."/>
            <person name="Tsui H.-C.T."/>
            <person name="Winkler M.E."/>
        </authorList>
    </citation>
    <scope>NUCLEOTIDE SEQUENCE</scope>
</reference>
<feature type="transmembrane region" description="Helical" evidence="1">
    <location>
        <begin position="6"/>
        <end position="23"/>
    </location>
</feature>
<sequence length="27" mass="3146">VDVILINVGAVLVILWIVWYFWISEKG</sequence>